<comment type="cofactor">
    <cofactor evidence="1">
        <name>(R)-lipoate</name>
        <dbReference type="ChEBI" id="CHEBI:83088"/>
    </cofactor>
</comment>
<organism evidence="6 7">
    <name type="scientific">Spiroplasma gladiatoris</name>
    <dbReference type="NCBI Taxonomy" id="2143"/>
    <lineage>
        <taxon>Bacteria</taxon>
        <taxon>Bacillati</taxon>
        <taxon>Mycoplasmatota</taxon>
        <taxon>Mollicutes</taxon>
        <taxon>Entomoplasmatales</taxon>
        <taxon>Spiroplasmataceae</taxon>
        <taxon>Spiroplasma</taxon>
    </lineage>
</organism>
<keyword evidence="7" id="KW-1185">Reference proteome</keyword>
<proteinExistence type="predicted"/>
<dbReference type="InterPro" id="IPR050743">
    <property type="entry name" value="2-oxoacid_DH_E2_comp"/>
</dbReference>
<dbReference type="PANTHER" id="PTHR43178:SF5">
    <property type="entry name" value="LIPOAMIDE ACYLTRANSFERASE COMPONENT OF BRANCHED-CHAIN ALPHA-KETO ACID DEHYDROGENASE COMPLEX, MITOCHONDRIAL"/>
    <property type="match status" value="1"/>
</dbReference>
<name>A0A4P7AJT6_9MOLU</name>
<dbReference type="Gene3D" id="3.30.559.10">
    <property type="entry name" value="Chloramphenicol acetyltransferase-like domain"/>
    <property type="match status" value="1"/>
</dbReference>
<keyword evidence="6" id="KW-0670">Pyruvate</keyword>
<accession>A0A4P7AJT6</accession>
<dbReference type="RefSeq" id="WP_134298101.1">
    <property type="nucleotide sequence ID" value="NZ_CP038013.1"/>
</dbReference>
<dbReference type="InterPro" id="IPR023213">
    <property type="entry name" value="CAT-like_dom_sf"/>
</dbReference>
<dbReference type="OrthoDB" id="9805770at2"/>
<dbReference type="Proteomes" id="UP000294309">
    <property type="component" value="Chromosome"/>
</dbReference>
<evidence type="ECO:0000256" key="4">
    <source>
        <dbReference type="SAM" id="MobiDB-lite"/>
    </source>
</evidence>
<evidence type="ECO:0000256" key="3">
    <source>
        <dbReference type="ARBA" id="ARBA00023315"/>
    </source>
</evidence>
<evidence type="ECO:0000313" key="6">
    <source>
        <dbReference type="EMBL" id="QBQ08088.1"/>
    </source>
</evidence>
<keyword evidence="3" id="KW-0012">Acyltransferase</keyword>
<evidence type="ECO:0000313" key="7">
    <source>
        <dbReference type="Proteomes" id="UP000294309"/>
    </source>
</evidence>
<dbReference type="GO" id="GO:0031405">
    <property type="term" value="F:lipoic acid binding"/>
    <property type="evidence" value="ECO:0007669"/>
    <property type="project" value="TreeGrafter"/>
</dbReference>
<dbReference type="Pfam" id="PF00198">
    <property type="entry name" value="2-oxoacid_dh"/>
    <property type="match status" value="1"/>
</dbReference>
<dbReference type="EMBL" id="CP038013">
    <property type="protein sequence ID" value="QBQ08088.1"/>
    <property type="molecule type" value="Genomic_DNA"/>
</dbReference>
<dbReference type="InterPro" id="IPR001078">
    <property type="entry name" value="2-oxoacid_DH_actylTfrase"/>
</dbReference>
<protein>
    <submittedName>
        <fullName evidence="6">Pyruvate dehydrogenase E2 component</fullName>
    </submittedName>
</protein>
<keyword evidence="2" id="KW-0808">Transferase</keyword>
<dbReference type="PANTHER" id="PTHR43178">
    <property type="entry name" value="DIHYDROLIPOAMIDE ACETYLTRANSFERASE COMPONENT OF PYRUVATE DEHYDROGENASE COMPLEX"/>
    <property type="match status" value="1"/>
</dbReference>
<dbReference type="GO" id="GO:0016407">
    <property type="term" value="F:acetyltransferase activity"/>
    <property type="evidence" value="ECO:0007669"/>
    <property type="project" value="TreeGrafter"/>
</dbReference>
<feature type="region of interest" description="Disordered" evidence="4">
    <location>
        <begin position="300"/>
        <end position="331"/>
    </location>
</feature>
<evidence type="ECO:0000259" key="5">
    <source>
        <dbReference type="Pfam" id="PF00198"/>
    </source>
</evidence>
<dbReference type="SUPFAM" id="SSF52777">
    <property type="entry name" value="CoA-dependent acyltransferases"/>
    <property type="match status" value="1"/>
</dbReference>
<gene>
    <name evidence="6" type="primary">pdhC</name>
    <name evidence="6" type="ORF">SGLAD_v1c08890</name>
</gene>
<evidence type="ECO:0000256" key="2">
    <source>
        <dbReference type="ARBA" id="ARBA00022679"/>
    </source>
</evidence>
<dbReference type="GO" id="GO:0005737">
    <property type="term" value="C:cytoplasm"/>
    <property type="evidence" value="ECO:0007669"/>
    <property type="project" value="TreeGrafter"/>
</dbReference>
<feature type="compositionally biased region" description="Polar residues" evidence="4">
    <location>
        <begin position="310"/>
        <end position="329"/>
    </location>
</feature>
<reference evidence="6 7" key="1">
    <citation type="submission" date="2019-03" db="EMBL/GenBank/DDBJ databases">
        <title>Complete genome sequence of Spiroplasma gladiatoris TG-1 (DSM 22552).</title>
        <authorList>
            <person name="Lin Y.-C."/>
            <person name="Chou L."/>
            <person name="Kuo C.-H."/>
        </authorList>
    </citation>
    <scope>NUCLEOTIDE SEQUENCE [LARGE SCALE GENOMIC DNA]</scope>
    <source>
        <strain evidence="6 7">TG-1</strain>
    </source>
</reference>
<dbReference type="AlphaFoldDB" id="A0A4P7AJT6"/>
<feature type="domain" description="2-oxoacid dehydrogenase acyltransferase catalytic" evidence="5">
    <location>
        <begin position="768"/>
        <end position="991"/>
    </location>
</feature>
<sequence>MVHLRARNLPQKGVLTEWLFTGANISFGDDFALIRLDDGSEVTIKSNYNGIIVKTIKLGSPVKNGSILANIAIGEKEIAKFKNRHFNKEDIQEGVVKKVYIPEEVPVEKLQQVETDADQFSGAVMYNKYNQAITPFSSGEDDIVDNVEKYQKLEERDMKMAQSNNPASDRFAQMRANIQNSIKNSPQVKLMGDMSSEDLLKIDNQEILKSGKNIFEKQDGVGPSKFRQMIQARKEKLLQENDYKEINADQHVDAMSKLDDKGRPLIMRNIIASRIEKLNQGGGDPSVLERDIVATKENAIMDKDKPKAQEVSQMPKQDSQQQSWAQRGSKNLEVRNDDVFMRQRASEDGDFGVTMGSYVDDDESVLIDANDLNPYGGFVMPQKKPEQLINEIDNKKNKTYAESKLANLYDVNKRWNLMKNRDERNTINSRRQAVEKGLEEGIPKYVQMLREGKIPKQFMQKVPYRDKNTGQVRYVPFGESPQGKREFESWLRASNLYTSYLEAKEDQRNGIVYDENRQQAHQKFENEANWFSANQKRRENPYEEFEQYEEPTQEISYQQSQPVLDTTPKKVQKQIEKQLEEVGGEYKNIAGSEANETINYLQKQIIELQNALVQQNQLNQATQRINNITPLNGGTDTFSQLMQYVLMQNLIQNIPVGSSKVSNDDIKDIIKREINEFKYDLKRNIENPYQFNQGFSNIYNQNPMQNSPNNEQNLQSLLEQAVKNVKNDNDVQQKQNIDEMKTVNFENQSNEETIGYMEFENNDENKMVTREKVNENRNPAVKSMILSQNYIPPLTISTEIDMSSILKLKHLLKTTQNSIKFSTIAFIAKSISIALEEYPKLNSSYDPETNEVIIKQYHNIGLATETSEGLIIPVLKFVEKMSIRDVAIDIKEITQRLRIGELYNYEADGSTITIANYGNIGAIQATPTIFYPNAAVVGVGKVVKKPVVVNNEKLAIKAIMHMSLTVDQRIIDAAEAGRFLSKVKDILEKPEIFTVM</sequence>
<dbReference type="KEGG" id="sgq:SGLAD_v1c08890"/>
<evidence type="ECO:0000256" key="1">
    <source>
        <dbReference type="ARBA" id="ARBA00001938"/>
    </source>
</evidence>